<evidence type="ECO:0008006" key="3">
    <source>
        <dbReference type="Google" id="ProtNLM"/>
    </source>
</evidence>
<dbReference type="Proteomes" id="UP000245535">
    <property type="component" value="Unassembled WGS sequence"/>
</dbReference>
<evidence type="ECO:0000313" key="1">
    <source>
        <dbReference type="EMBL" id="PWJ41808.1"/>
    </source>
</evidence>
<dbReference type="Pfam" id="PF19459">
    <property type="entry name" value="DUF5996"/>
    <property type="match status" value="1"/>
</dbReference>
<accession>A0A315ZAE3</accession>
<dbReference type="InterPro" id="IPR046038">
    <property type="entry name" value="DUF5996"/>
</dbReference>
<dbReference type="OrthoDB" id="9800945at2"/>
<gene>
    <name evidence="1" type="ORF">BC781_10358</name>
</gene>
<sequence length="309" mass="35982">MSSKTKLPELPLEEWEDSKMMLHLILQIIGKVRMGLSPRKNHWWYITEYITPRGFSTGPIPYGDGFKSLDITLNVHKGQLELYNSLNHKNAITLTNGVSIDIIYQRFMHALEEFGIHPPIYEYPFDLPIDKKFSELHTYRQFDLEYVKRFWKILMWVTAVMREFGGRFYGKTCPVQLYWHHMDLAITRFNGKKAPPLDSSARASDKDAYSHEVISFGFWAGDDTVREPAFYSYTYPSPEGLEKMPLEPKSAKWVENNGTQMALYTYADLLQEENPHQALLDFFESSYQAGAQKANWDIEGFRVPPIDEL</sequence>
<name>A0A315ZAE3_SEDFL</name>
<comment type="caution">
    <text evidence="1">The sequence shown here is derived from an EMBL/GenBank/DDBJ whole genome shotgun (WGS) entry which is preliminary data.</text>
</comment>
<organism evidence="1 2">
    <name type="scientific">Sediminitomix flava</name>
    <dbReference type="NCBI Taxonomy" id="379075"/>
    <lineage>
        <taxon>Bacteria</taxon>
        <taxon>Pseudomonadati</taxon>
        <taxon>Bacteroidota</taxon>
        <taxon>Cytophagia</taxon>
        <taxon>Cytophagales</taxon>
        <taxon>Flammeovirgaceae</taxon>
        <taxon>Sediminitomix</taxon>
    </lineage>
</organism>
<protein>
    <recommendedName>
        <fullName evidence="3">Ava_C0101 and related proteins</fullName>
    </recommendedName>
</protein>
<proteinExistence type="predicted"/>
<reference evidence="1 2" key="1">
    <citation type="submission" date="2018-03" db="EMBL/GenBank/DDBJ databases">
        <title>Genomic Encyclopedia of Archaeal and Bacterial Type Strains, Phase II (KMG-II): from individual species to whole genera.</title>
        <authorList>
            <person name="Goeker M."/>
        </authorList>
    </citation>
    <scope>NUCLEOTIDE SEQUENCE [LARGE SCALE GENOMIC DNA]</scope>
    <source>
        <strain evidence="1 2">DSM 28229</strain>
    </source>
</reference>
<dbReference type="RefSeq" id="WP_109618154.1">
    <property type="nucleotide sequence ID" value="NZ_QGDO01000003.1"/>
</dbReference>
<evidence type="ECO:0000313" key="2">
    <source>
        <dbReference type="Proteomes" id="UP000245535"/>
    </source>
</evidence>
<dbReference type="EMBL" id="QGDO01000003">
    <property type="protein sequence ID" value="PWJ41808.1"/>
    <property type="molecule type" value="Genomic_DNA"/>
</dbReference>
<dbReference type="AlphaFoldDB" id="A0A315ZAE3"/>
<keyword evidence="2" id="KW-1185">Reference proteome</keyword>